<organism evidence="7 8">
    <name type="scientific">Coccomyxa viridis</name>
    <dbReference type="NCBI Taxonomy" id="1274662"/>
    <lineage>
        <taxon>Eukaryota</taxon>
        <taxon>Viridiplantae</taxon>
        <taxon>Chlorophyta</taxon>
        <taxon>core chlorophytes</taxon>
        <taxon>Trebouxiophyceae</taxon>
        <taxon>Trebouxiophyceae incertae sedis</taxon>
        <taxon>Coccomyxaceae</taxon>
        <taxon>Coccomyxa</taxon>
    </lineage>
</organism>
<dbReference type="Gene3D" id="3.30.1490.120">
    <property type="entry name" value="RNA polymerase Rpb7-like, N-terminal domain"/>
    <property type="match status" value="1"/>
</dbReference>
<evidence type="ECO:0000256" key="3">
    <source>
        <dbReference type="ARBA" id="ARBA00023163"/>
    </source>
</evidence>
<keyword evidence="2" id="KW-0240">DNA-directed RNA polymerase</keyword>
<keyword evidence="4" id="KW-0539">Nucleus</keyword>
<feature type="compositionally biased region" description="Basic residues" evidence="5">
    <location>
        <begin position="594"/>
        <end position="605"/>
    </location>
</feature>
<feature type="domain" description="RPA43 OB" evidence="6">
    <location>
        <begin position="83"/>
        <end position="138"/>
    </location>
</feature>
<proteinExistence type="predicted"/>
<sequence>MDGGALKRCKATFAIDLHPSHSASALTGIREQLDAWLLRWNHDLGGIMLSYANLHVQSSQARIHPYFPFFHVDVTADVDLFCPASGHTLSGKVSKIGADYVGLLVLGVLNAAIGRQNIRSDLVYMPLANHWASQKHPEHVIEEGSEVIFTVLTVQNEGDFFSLTGKLLSRSTGAKAYVGAFALEEHRKTKKRRMTEPAPRSNAQPGEAHLLQSASGEHHQQRIDLPLQPPTAARPHVSSQQELGADSAAGLSEGISLTEKKRKKRRKTEGDLQSMQQADAPAIRGAAVGTKTEPSAPDSHAPAQTLAAGPAMDVPVKSESEAAEGKMSRKKRKKLKLSAPDLSLSTPVSVKAEPGADSEGPLHSGHVASAPMQGADLSGLSKKQLKKLGLSAPDSAAATPLPIKAEPGAHSADLQLPDHVASAPMQGADLSGLSKKQRKKLGLSAPDLAAATPVPVKAEPDPGSAGPQHPDHSASAAMQGADLSGLSKKQRKKLRMSMPDSAVLARASSDPGLDWGPHTLTGHSQGGPQSMPAGQDSAVTGNGAVVKEEGGSGGSKKRKQNGQHVSAVEQVKTEPVLSNGHDVDRHASGLPGSSKKKHKKDKHSD</sequence>
<dbReference type="InterPro" id="IPR041178">
    <property type="entry name" value="RPA43_OB"/>
</dbReference>
<dbReference type="Pfam" id="PF17875">
    <property type="entry name" value="RPA43_OB"/>
    <property type="match status" value="1"/>
</dbReference>
<dbReference type="InterPro" id="IPR045113">
    <property type="entry name" value="Rpb7-like"/>
</dbReference>
<dbReference type="Proteomes" id="UP001497392">
    <property type="component" value="Unassembled WGS sequence"/>
</dbReference>
<protein>
    <submittedName>
        <fullName evidence="7">G3646 protein</fullName>
    </submittedName>
</protein>
<keyword evidence="8" id="KW-1185">Reference proteome</keyword>
<evidence type="ECO:0000313" key="8">
    <source>
        <dbReference type="Proteomes" id="UP001497392"/>
    </source>
</evidence>
<dbReference type="EMBL" id="CAXHTA020000005">
    <property type="protein sequence ID" value="CAL5221454.1"/>
    <property type="molecule type" value="Genomic_DNA"/>
</dbReference>
<evidence type="ECO:0000256" key="1">
    <source>
        <dbReference type="ARBA" id="ARBA00004123"/>
    </source>
</evidence>
<comment type="caution">
    <text evidence="7">The sequence shown here is derived from an EMBL/GenBank/DDBJ whole genome shotgun (WGS) entry which is preliminary data.</text>
</comment>
<evidence type="ECO:0000256" key="5">
    <source>
        <dbReference type="SAM" id="MobiDB-lite"/>
    </source>
</evidence>
<evidence type="ECO:0000256" key="4">
    <source>
        <dbReference type="ARBA" id="ARBA00023242"/>
    </source>
</evidence>
<name>A0ABP1FNB6_9CHLO</name>
<gene>
    <name evidence="7" type="primary">g3646</name>
    <name evidence="7" type="ORF">VP750_LOCUS3113</name>
</gene>
<evidence type="ECO:0000256" key="2">
    <source>
        <dbReference type="ARBA" id="ARBA00022478"/>
    </source>
</evidence>
<evidence type="ECO:0000259" key="6">
    <source>
        <dbReference type="Pfam" id="PF17875"/>
    </source>
</evidence>
<feature type="compositionally biased region" description="Basic and acidic residues" evidence="5">
    <location>
        <begin position="316"/>
        <end position="327"/>
    </location>
</feature>
<dbReference type="PANTHER" id="PTHR12709">
    <property type="entry name" value="DNA-DIRECTED RNA POLYMERASE II, III"/>
    <property type="match status" value="1"/>
</dbReference>
<dbReference type="InterPro" id="IPR036898">
    <property type="entry name" value="RNA_pol_Rpb7-like_N_sf"/>
</dbReference>
<keyword evidence="3" id="KW-0804">Transcription</keyword>
<evidence type="ECO:0000313" key="7">
    <source>
        <dbReference type="EMBL" id="CAL5221454.1"/>
    </source>
</evidence>
<comment type="subcellular location">
    <subcellularLocation>
        <location evidence="1">Nucleus</location>
    </subcellularLocation>
</comment>
<accession>A0ABP1FNB6</accession>
<reference evidence="7 8" key="1">
    <citation type="submission" date="2024-06" db="EMBL/GenBank/DDBJ databases">
        <authorList>
            <person name="Kraege A."/>
            <person name="Thomma B."/>
        </authorList>
    </citation>
    <scope>NUCLEOTIDE SEQUENCE [LARGE SCALE GENOMIC DNA]</scope>
</reference>
<feature type="compositionally biased region" description="Low complexity" evidence="5">
    <location>
        <begin position="377"/>
        <end position="391"/>
    </location>
</feature>
<dbReference type="PANTHER" id="PTHR12709:SF5">
    <property type="entry name" value="DNA-DIRECTED RNA POLYMERASE I SUBUNIT RPA43"/>
    <property type="match status" value="1"/>
</dbReference>
<dbReference type="Gene3D" id="2.40.50.1060">
    <property type="match status" value="1"/>
</dbReference>
<feature type="region of interest" description="Disordered" evidence="5">
    <location>
        <begin position="228"/>
        <end position="605"/>
    </location>
</feature>